<name>A0A840CL56_9BACT</name>
<protein>
    <submittedName>
        <fullName evidence="1">Uncharacterized protein</fullName>
    </submittedName>
</protein>
<keyword evidence="2" id="KW-1185">Reference proteome</keyword>
<dbReference type="AlphaFoldDB" id="A0A840CL56"/>
<comment type="caution">
    <text evidence="1">The sequence shown here is derived from an EMBL/GenBank/DDBJ whole genome shotgun (WGS) entry which is preliminary data.</text>
</comment>
<proteinExistence type="predicted"/>
<gene>
    <name evidence="1" type="ORF">GGR21_000665</name>
</gene>
<dbReference type="Proteomes" id="UP000555103">
    <property type="component" value="Unassembled WGS sequence"/>
</dbReference>
<evidence type="ECO:0000313" key="2">
    <source>
        <dbReference type="Proteomes" id="UP000555103"/>
    </source>
</evidence>
<organism evidence="1 2">
    <name type="scientific">Dysgonomonas hofstadii</name>
    <dbReference type="NCBI Taxonomy" id="637886"/>
    <lineage>
        <taxon>Bacteria</taxon>
        <taxon>Pseudomonadati</taxon>
        <taxon>Bacteroidota</taxon>
        <taxon>Bacteroidia</taxon>
        <taxon>Bacteroidales</taxon>
        <taxon>Dysgonomonadaceae</taxon>
        <taxon>Dysgonomonas</taxon>
    </lineage>
</organism>
<accession>A0A840CL56</accession>
<dbReference type="EMBL" id="JACIEP010000002">
    <property type="protein sequence ID" value="MBB4034778.1"/>
    <property type="molecule type" value="Genomic_DNA"/>
</dbReference>
<reference evidence="1 2" key="1">
    <citation type="submission" date="2020-08" db="EMBL/GenBank/DDBJ databases">
        <title>Genomic Encyclopedia of Type Strains, Phase IV (KMG-IV): sequencing the most valuable type-strain genomes for metagenomic binning, comparative biology and taxonomic classification.</title>
        <authorList>
            <person name="Goeker M."/>
        </authorList>
    </citation>
    <scope>NUCLEOTIDE SEQUENCE [LARGE SCALE GENOMIC DNA]</scope>
    <source>
        <strain evidence="1 2">DSM 104969</strain>
    </source>
</reference>
<sequence length="74" mass="8190">MIIFYTVGVNKHPLPIGKLYLSSESFNTISVPFDTATSAISFPFFSFCPWLFMSSNTYIGTETAVFTGVTFKCA</sequence>
<evidence type="ECO:0000313" key="1">
    <source>
        <dbReference type="EMBL" id="MBB4034778.1"/>
    </source>
</evidence>